<reference evidence="7" key="1">
    <citation type="journal article" date="2019" name="Int. J. Syst. Evol. Microbiol.">
        <title>The Global Catalogue of Microorganisms (GCM) 10K type strain sequencing project: providing services to taxonomists for standard genome sequencing and annotation.</title>
        <authorList>
            <consortium name="The Broad Institute Genomics Platform"/>
            <consortium name="The Broad Institute Genome Sequencing Center for Infectious Disease"/>
            <person name="Wu L."/>
            <person name="Ma J."/>
        </authorList>
    </citation>
    <scope>NUCLEOTIDE SEQUENCE [LARGE SCALE GENOMIC DNA]</scope>
    <source>
        <strain evidence="7">JCM 17917</strain>
    </source>
</reference>
<dbReference type="PROSITE" id="PS51387">
    <property type="entry name" value="FAD_PCMH"/>
    <property type="match status" value="1"/>
</dbReference>
<dbReference type="Gene3D" id="3.30.43.10">
    <property type="entry name" value="Uridine Diphospho-n-acetylenolpyruvylglucosamine Reductase, domain 2"/>
    <property type="match status" value="1"/>
</dbReference>
<proteinExistence type="predicted"/>
<dbReference type="Proteomes" id="UP001501844">
    <property type="component" value="Unassembled WGS sequence"/>
</dbReference>
<dbReference type="Gene3D" id="3.30.465.10">
    <property type="match status" value="1"/>
</dbReference>
<dbReference type="InterPro" id="IPR006094">
    <property type="entry name" value="Oxid_FAD_bind_N"/>
</dbReference>
<dbReference type="InterPro" id="IPR051914">
    <property type="entry name" value="FAD-linked_OxidoTrans_Type4"/>
</dbReference>
<sequence>MNFNPVTPEILAALQQIVGEAFVLTSAMQEEVKRYAHDETEDLHFYPEVVVKPVNAQEVSKIAKLCHDNYIPLTPRGAGTGLSGGALPIHGGVVLSMERFNKIINIDERNLQATVEPGVVNEEFQNAVKAKGLFYPPDPASKGSCFLGGNLSMSSGGPKAVKYGVTRDYVLNIEMVLPTGEIIWTGANVLKYSTGYNLTHLMIGSEGTLGIITKIVFKLIPFPPKNVVMLVPFRSSEEACAAVAQIFMAGITPSGLEFMEREALQWSSDYLKIDVPLPEDIEAHLIIELDGWDLDLLYQDAERVYGVLEQFNTGEVLLADTEAQKEDIWRLRRNVGNAVRYNSIYKEEDTVVPRAELPALLKGVKEIGQRYNFKSVCYGHAGDGNLHINIIKGDMSDDDWNNKLTEGIKELFRLCVALGGTISGEHGIGLVQKPYMHIALQEKQFELMRGIKKTFDPHGILNPGKIFEMA</sequence>
<keyword evidence="7" id="KW-1185">Reference proteome</keyword>
<dbReference type="InterPro" id="IPR036318">
    <property type="entry name" value="FAD-bd_PCMH-like_sf"/>
</dbReference>
<protein>
    <submittedName>
        <fullName evidence="6">FAD-linked oxidase C-terminal domain-containing protein</fullName>
    </submittedName>
</protein>
<evidence type="ECO:0000256" key="2">
    <source>
        <dbReference type="ARBA" id="ARBA00022630"/>
    </source>
</evidence>
<dbReference type="InterPro" id="IPR004113">
    <property type="entry name" value="FAD-bd_oxidored_4_C"/>
</dbReference>
<dbReference type="Pfam" id="PF02913">
    <property type="entry name" value="FAD-oxidase_C"/>
    <property type="match status" value="1"/>
</dbReference>
<dbReference type="SUPFAM" id="SSF55103">
    <property type="entry name" value="FAD-linked oxidases, C-terminal domain"/>
    <property type="match status" value="1"/>
</dbReference>
<keyword evidence="2" id="KW-0285">Flavoprotein</keyword>
<accession>A0ABP8FZ33</accession>
<dbReference type="InterPro" id="IPR016166">
    <property type="entry name" value="FAD-bd_PCMH"/>
</dbReference>
<dbReference type="EMBL" id="BAABGX010000003">
    <property type="protein sequence ID" value="GAA4313961.1"/>
    <property type="molecule type" value="Genomic_DNA"/>
</dbReference>
<dbReference type="Gene3D" id="3.30.70.2190">
    <property type="match status" value="1"/>
</dbReference>
<dbReference type="Gene3D" id="1.10.45.10">
    <property type="entry name" value="Vanillyl-alcohol Oxidase, Chain A, domain 4"/>
    <property type="match status" value="1"/>
</dbReference>
<keyword evidence="4" id="KW-0560">Oxidoreductase</keyword>
<name>A0ABP8FZ33_9BACT</name>
<dbReference type="RefSeq" id="WP_345168832.1">
    <property type="nucleotide sequence ID" value="NZ_BAABGX010000003.1"/>
</dbReference>
<dbReference type="SUPFAM" id="SSF56176">
    <property type="entry name" value="FAD-binding/transporter-associated domain-like"/>
    <property type="match status" value="1"/>
</dbReference>
<gene>
    <name evidence="6" type="ORF">GCM10023183_33960</name>
</gene>
<dbReference type="Gene3D" id="3.30.70.2740">
    <property type="match status" value="1"/>
</dbReference>
<evidence type="ECO:0000256" key="3">
    <source>
        <dbReference type="ARBA" id="ARBA00022827"/>
    </source>
</evidence>
<evidence type="ECO:0000313" key="7">
    <source>
        <dbReference type="Proteomes" id="UP001501844"/>
    </source>
</evidence>
<comment type="cofactor">
    <cofactor evidence="1">
        <name>FAD</name>
        <dbReference type="ChEBI" id="CHEBI:57692"/>
    </cofactor>
</comment>
<dbReference type="InterPro" id="IPR016164">
    <property type="entry name" value="FAD-linked_Oxase-like_C"/>
</dbReference>
<evidence type="ECO:0000256" key="4">
    <source>
        <dbReference type="ARBA" id="ARBA00023002"/>
    </source>
</evidence>
<dbReference type="InterPro" id="IPR016169">
    <property type="entry name" value="FAD-bd_PCMH_sub2"/>
</dbReference>
<dbReference type="InterPro" id="IPR016167">
    <property type="entry name" value="FAD-bd_PCMH_sub1"/>
</dbReference>
<keyword evidence="3" id="KW-0274">FAD</keyword>
<dbReference type="InterPro" id="IPR016171">
    <property type="entry name" value="Vanillyl_alc_oxidase_C-sub2"/>
</dbReference>
<comment type="caution">
    <text evidence="6">The sequence shown here is derived from an EMBL/GenBank/DDBJ whole genome shotgun (WGS) entry which is preliminary data.</text>
</comment>
<dbReference type="PANTHER" id="PTHR42934">
    <property type="entry name" value="GLYCOLATE OXIDASE SUBUNIT GLCD"/>
    <property type="match status" value="1"/>
</dbReference>
<evidence type="ECO:0000259" key="5">
    <source>
        <dbReference type="PROSITE" id="PS51387"/>
    </source>
</evidence>
<dbReference type="Pfam" id="PF01565">
    <property type="entry name" value="FAD_binding_4"/>
    <property type="match status" value="1"/>
</dbReference>
<feature type="domain" description="FAD-binding PCMH-type" evidence="5">
    <location>
        <begin position="43"/>
        <end position="222"/>
    </location>
</feature>
<evidence type="ECO:0000256" key="1">
    <source>
        <dbReference type="ARBA" id="ARBA00001974"/>
    </source>
</evidence>
<evidence type="ECO:0000313" key="6">
    <source>
        <dbReference type="EMBL" id="GAA4313961.1"/>
    </source>
</evidence>
<organism evidence="6 7">
    <name type="scientific">Nibribacter koreensis</name>
    <dbReference type="NCBI Taxonomy" id="1084519"/>
    <lineage>
        <taxon>Bacteria</taxon>
        <taxon>Pseudomonadati</taxon>
        <taxon>Bacteroidota</taxon>
        <taxon>Cytophagia</taxon>
        <taxon>Cytophagales</taxon>
        <taxon>Hymenobacteraceae</taxon>
        <taxon>Nibribacter</taxon>
    </lineage>
</organism>
<dbReference type="PANTHER" id="PTHR42934:SF2">
    <property type="entry name" value="GLYCOLATE OXIDASE SUBUNIT GLCD"/>
    <property type="match status" value="1"/>
</dbReference>